<dbReference type="eggNOG" id="COG5517">
    <property type="taxonomic scope" value="Bacteria"/>
</dbReference>
<dbReference type="AlphaFoldDB" id="U2YHH9"/>
<dbReference type="EMBL" id="BASZ01000001">
    <property type="protein sequence ID" value="GAD47595.1"/>
    <property type="molecule type" value="Genomic_DNA"/>
</dbReference>
<dbReference type="Gene3D" id="3.10.450.50">
    <property type="match status" value="1"/>
</dbReference>
<dbReference type="CDD" id="cd00531">
    <property type="entry name" value="NTF2_like"/>
    <property type="match status" value="1"/>
</dbReference>
<reference evidence="2 3" key="1">
    <citation type="submission" date="2013-09" db="EMBL/GenBank/DDBJ databases">
        <title>Whole genome shotgun sequence of Novosphingobium tardaugens NBRC 16725.</title>
        <authorList>
            <person name="Isaki S."/>
            <person name="Hosoyama A."/>
            <person name="Tsuchikane K."/>
            <person name="Katsumata H."/>
            <person name="Ando Y."/>
            <person name="Yamazaki S."/>
            <person name="Fujita N."/>
        </authorList>
    </citation>
    <scope>NUCLEOTIDE SEQUENCE [LARGE SCALE GENOMIC DNA]</scope>
    <source>
        <strain evidence="2 3">NBRC 16725</strain>
    </source>
</reference>
<dbReference type="Proteomes" id="UP000016568">
    <property type="component" value="Unassembled WGS sequence"/>
</dbReference>
<organism evidence="2 3">
    <name type="scientific">Caenibius tardaugens NBRC 16725</name>
    <dbReference type="NCBI Taxonomy" id="1219035"/>
    <lineage>
        <taxon>Bacteria</taxon>
        <taxon>Pseudomonadati</taxon>
        <taxon>Pseudomonadota</taxon>
        <taxon>Alphaproteobacteria</taxon>
        <taxon>Sphingomonadales</taxon>
        <taxon>Erythrobacteraceae</taxon>
        <taxon>Caenibius</taxon>
    </lineage>
</organism>
<dbReference type="Pfam" id="PF13577">
    <property type="entry name" value="SnoaL_4"/>
    <property type="match status" value="1"/>
</dbReference>
<accession>U2YHH9</accession>
<gene>
    <name evidence="2" type="ORF">NT2_01_03650</name>
</gene>
<evidence type="ECO:0000313" key="3">
    <source>
        <dbReference type="Proteomes" id="UP000016568"/>
    </source>
</evidence>
<keyword evidence="3" id="KW-1185">Reference proteome</keyword>
<dbReference type="SUPFAM" id="SSF54427">
    <property type="entry name" value="NTF2-like"/>
    <property type="match status" value="1"/>
</dbReference>
<name>U2YHH9_9SPHN</name>
<protein>
    <recommendedName>
        <fullName evidence="1">SnoaL-like domain-containing protein</fullName>
    </recommendedName>
</protein>
<evidence type="ECO:0000313" key="2">
    <source>
        <dbReference type="EMBL" id="GAD47595.1"/>
    </source>
</evidence>
<dbReference type="InterPro" id="IPR032710">
    <property type="entry name" value="NTF2-like_dom_sf"/>
</dbReference>
<dbReference type="InterPro" id="IPR037401">
    <property type="entry name" value="SnoaL-like"/>
</dbReference>
<sequence length="148" mass="16231">METAFENYLAISALIARYTRLVDTAAYDELGAMFEFGEITANRGGEPLRGSGAIAGFYGRTNKSYGEAGASTLHIVTNLEFDELAEANATVRSCFVVLQSRPELPLQPIVCGRYLDRFARATNGWRYASKHIEVGLIGDLSHHLNISL</sequence>
<comment type="caution">
    <text evidence="2">The sequence shown here is derived from an EMBL/GenBank/DDBJ whole genome shotgun (WGS) entry which is preliminary data.</text>
</comment>
<feature type="domain" description="SnoaL-like" evidence="1">
    <location>
        <begin position="6"/>
        <end position="128"/>
    </location>
</feature>
<evidence type="ECO:0000259" key="1">
    <source>
        <dbReference type="Pfam" id="PF13577"/>
    </source>
</evidence>
<dbReference type="RefSeq" id="WP_021688502.1">
    <property type="nucleotide sequence ID" value="NZ_BASZ01000001.1"/>
</dbReference>
<proteinExistence type="predicted"/>